<evidence type="ECO:0000256" key="1">
    <source>
        <dbReference type="ARBA" id="ARBA00001933"/>
    </source>
</evidence>
<dbReference type="EMBL" id="KK033404">
    <property type="protein sequence ID" value="EXL66834.1"/>
    <property type="molecule type" value="Genomic_DNA"/>
</dbReference>
<dbReference type="HOGENOM" id="CLU_016922_10_3_1"/>
<dbReference type="Gene3D" id="3.90.1150.10">
    <property type="entry name" value="Aspartate Aminotransferase, domain 1"/>
    <property type="match status" value="1"/>
</dbReference>
<dbReference type="UniPathway" id="UPA00098">
    <property type="reaction ID" value="UER00358"/>
</dbReference>
<dbReference type="GO" id="GO:0042802">
    <property type="term" value="F:identical protein binding"/>
    <property type="evidence" value="ECO:0007669"/>
    <property type="project" value="TreeGrafter"/>
</dbReference>
<evidence type="ECO:0000256" key="2">
    <source>
        <dbReference type="ARBA" id="ARBA00008954"/>
    </source>
</evidence>
<dbReference type="Gene3D" id="3.40.640.10">
    <property type="entry name" value="Type I PLP-dependent aspartate aminotransferase-like (Major domain)"/>
    <property type="match status" value="1"/>
</dbReference>
<dbReference type="PANTHER" id="PTHR11986">
    <property type="entry name" value="AMINOTRANSFERASE CLASS III"/>
    <property type="match status" value="1"/>
</dbReference>
<dbReference type="Pfam" id="PF00202">
    <property type="entry name" value="Aminotran_3"/>
    <property type="match status" value="1"/>
</dbReference>
<evidence type="ECO:0000256" key="4">
    <source>
        <dbReference type="RuleBase" id="RU003560"/>
    </source>
</evidence>
<dbReference type="Proteomes" id="UP000030676">
    <property type="component" value="Unassembled WGS sequence"/>
</dbReference>
<keyword evidence="5" id="KW-0808">Transferase</keyword>
<dbReference type="GO" id="GO:0005737">
    <property type="term" value="C:cytoplasm"/>
    <property type="evidence" value="ECO:0007669"/>
    <property type="project" value="TreeGrafter"/>
</dbReference>
<comment type="pathway">
    <text evidence="5">Amino-acid biosynthesis; L-proline biosynthesis; L-glutamate 5-semialdehyde from L-ornithine: step 1/1.</text>
</comment>
<accession>X0I0J1</accession>
<dbReference type="GO" id="GO:0010121">
    <property type="term" value="P:L-arginine catabolic process to proline via ornithine"/>
    <property type="evidence" value="ECO:0007669"/>
    <property type="project" value="TreeGrafter"/>
</dbReference>
<dbReference type="GO" id="GO:0030170">
    <property type="term" value="F:pyridoxal phosphate binding"/>
    <property type="evidence" value="ECO:0007669"/>
    <property type="project" value="InterPro"/>
</dbReference>
<dbReference type="AlphaFoldDB" id="X0I0J1"/>
<dbReference type="EC" id="2.6.1.13" evidence="5"/>
<dbReference type="InterPro" id="IPR005814">
    <property type="entry name" value="Aminotrans_3"/>
</dbReference>
<dbReference type="InterPro" id="IPR015424">
    <property type="entry name" value="PyrdxlP-dep_Trfase"/>
</dbReference>
<keyword evidence="3 4" id="KW-0663">Pyridoxal phosphate</keyword>
<dbReference type="InterPro" id="IPR050103">
    <property type="entry name" value="Class-III_PLP-dep_AT"/>
</dbReference>
<organism evidence="6">
    <name type="scientific">Fusarium oxysporum f. sp. conglutinans race 2 54008</name>
    <dbReference type="NCBI Taxonomy" id="1089457"/>
    <lineage>
        <taxon>Eukaryota</taxon>
        <taxon>Fungi</taxon>
        <taxon>Dikarya</taxon>
        <taxon>Ascomycota</taxon>
        <taxon>Pezizomycotina</taxon>
        <taxon>Sordariomycetes</taxon>
        <taxon>Hypocreomycetidae</taxon>
        <taxon>Hypocreales</taxon>
        <taxon>Nectriaceae</taxon>
        <taxon>Fusarium</taxon>
        <taxon>Fusarium oxysporum species complex</taxon>
    </lineage>
</organism>
<name>X0I0J1_FUSOX</name>
<reference evidence="6" key="1">
    <citation type="submission" date="2011-11" db="EMBL/GenBank/DDBJ databases">
        <title>The Genome Sequence of Fusarium oxysporum PHW808.</title>
        <authorList>
            <consortium name="The Broad Institute Genome Sequencing Platform"/>
            <person name="Ma L.-J."/>
            <person name="Gale L.R."/>
            <person name="Schwartz D.C."/>
            <person name="Zhou S."/>
            <person name="Corby-Kistler H."/>
            <person name="Young S.K."/>
            <person name="Zeng Q."/>
            <person name="Gargeya S."/>
            <person name="Fitzgerald M."/>
            <person name="Haas B."/>
            <person name="Abouelleil A."/>
            <person name="Alvarado L."/>
            <person name="Arachchi H.M."/>
            <person name="Berlin A."/>
            <person name="Brown A."/>
            <person name="Chapman S.B."/>
            <person name="Chen Z."/>
            <person name="Dunbar C."/>
            <person name="Freedman E."/>
            <person name="Gearin G."/>
            <person name="Goldberg J."/>
            <person name="Griggs A."/>
            <person name="Gujja S."/>
            <person name="Heiman D."/>
            <person name="Howarth C."/>
            <person name="Larson L."/>
            <person name="Lui A."/>
            <person name="MacDonald P.J.P."/>
            <person name="Montmayeur A."/>
            <person name="Murphy C."/>
            <person name="Neiman D."/>
            <person name="Pearson M."/>
            <person name="Priest M."/>
            <person name="Roberts A."/>
            <person name="Saif S."/>
            <person name="Shea T."/>
            <person name="Shenoy N."/>
            <person name="Sisk P."/>
            <person name="Stolte C."/>
            <person name="Sykes S."/>
            <person name="Wortman J."/>
            <person name="Nusbaum C."/>
            <person name="Birren B."/>
        </authorList>
    </citation>
    <scope>NUCLEOTIDE SEQUENCE [LARGE SCALE GENOMIC DNA]</scope>
    <source>
        <strain evidence="6">54008</strain>
    </source>
</reference>
<dbReference type="GO" id="GO:0055129">
    <property type="term" value="P:L-proline biosynthetic process"/>
    <property type="evidence" value="ECO:0007669"/>
    <property type="project" value="UniProtKB-UniPathway"/>
</dbReference>
<dbReference type="InterPro" id="IPR015421">
    <property type="entry name" value="PyrdxlP-dep_Trfase_major"/>
</dbReference>
<reference evidence="6" key="2">
    <citation type="submission" date="2014-03" db="EMBL/GenBank/DDBJ databases">
        <title>The Genome Annotation of Fusarium oxysporum PHW808.</title>
        <authorList>
            <consortium name="The Broad Institute Genomics Platform"/>
            <person name="Ma L.-J."/>
            <person name="Corby-Kistler H."/>
            <person name="Broz K."/>
            <person name="Gale L.R."/>
            <person name="Jonkers W."/>
            <person name="O'Donnell K."/>
            <person name="Ploetz R."/>
            <person name="Steinberg C."/>
            <person name="Schwartz D.C."/>
            <person name="VanEtten H."/>
            <person name="Zhou S."/>
            <person name="Young S.K."/>
            <person name="Zeng Q."/>
            <person name="Gargeya S."/>
            <person name="Fitzgerald M."/>
            <person name="Abouelleil A."/>
            <person name="Alvarado L."/>
            <person name="Chapman S.B."/>
            <person name="Gainer-Dewar J."/>
            <person name="Goldberg J."/>
            <person name="Griggs A."/>
            <person name="Gujja S."/>
            <person name="Hansen M."/>
            <person name="Howarth C."/>
            <person name="Imamovic A."/>
            <person name="Ireland A."/>
            <person name="Larimer J."/>
            <person name="McCowan C."/>
            <person name="Murphy C."/>
            <person name="Pearson M."/>
            <person name="Poon T.W."/>
            <person name="Priest M."/>
            <person name="Roberts A."/>
            <person name="Saif S."/>
            <person name="Shea T."/>
            <person name="Sykes S."/>
            <person name="Wortman J."/>
            <person name="Nusbaum C."/>
            <person name="Birren B."/>
        </authorList>
    </citation>
    <scope>NUCLEOTIDE SEQUENCE</scope>
    <source>
        <strain evidence="6">54008</strain>
    </source>
</reference>
<evidence type="ECO:0000256" key="3">
    <source>
        <dbReference type="ARBA" id="ARBA00022898"/>
    </source>
</evidence>
<dbReference type="SUPFAM" id="SSF53383">
    <property type="entry name" value="PLP-dependent transferases"/>
    <property type="match status" value="1"/>
</dbReference>
<keyword evidence="5" id="KW-0032">Aminotransferase</keyword>
<dbReference type="InterPro" id="IPR015422">
    <property type="entry name" value="PyrdxlP-dep_Trfase_small"/>
</dbReference>
<evidence type="ECO:0000313" key="6">
    <source>
        <dbReference type="EMBL" id="EXL66834.1"/>
    </source>
</evidence>
<comment type="similarity">
    <text evidence="2 4">Belongs to the class-III pyridoxal-phosphate-dependent aminotransferase family.</text>
</comment>
<dbReference type="OrthoDB" id="10261433at2759"/>
<dbReference type="GO" id="GO:0004587">
    <property type="term" value="F:ornithine aminotransferase activity"/>
    <property type="evidence" value="ECO:0007669"/>
    <property type="project" value="UniProtKB-EC"/>
</dbReference>
<comment type="catalytic activity">
    <reaction evidence="5">
        <text>a 2-oxocarboxylate + L-ornithine = L-glutamate 5-semialdehyde + an L-alpha-amino acid</text>
        <dbReference type="Rhea" id="RHEA:13877"/>
        <dbReference type="ChEBI" id="CHEBI:35179"/>
        <dbReference type="ChEBI" id="CHEBI:46911"/>
        <dbReference type="ChEBI" id="CHEBI:58066"/>
        <dbReference type="ChEBI" id="CHEBI:59869"/>
        <dbReference type="EC" id="2.6.1.13"/>
    </reaction>
</comment>
<protein>
    <recommendedName>
        <fullName evidence="5">Ornithine aminotransferase</fullName>
        <ecNumber evidence="5">2.6.1.13</ecNumber>
    </recommendedName>
</protein>
<comment type="cofactor">
    <cofactor evidence="1 5">
        <name>pyridoxal 5'-phosphate</name>
        <dbReference type="ChEBI" id="CHEBI:597326"/>
    </cofactor>
</comment>
<dbReference type="GO" id="GO:0019544">
    <property type="term" value="P:L-arginine catabolic process to L-glutamate"/>
    <property type="evidence" value="ECO:0007669"/>
    <property type="project" value="TreeGrafter"/>
</dbReference>
<dbReference type="PIRSF" id="PIRSF000521">
    <property type="entry name" value="Transaminase_4ab_Lys_Orn"/>
    <property type="match status" value="1"/>
</dbReference>
<dbReference type="PANTHER" id="PTHR11986:SF18">
    <property type="entry name" value="ORNITHINE AMINOTRANSFERASE, MITOCHONDRIAL"/>
    <property type="match status" value="1"/>
</dbReference>
<proteinExistence type="inferred from homology"/>
<gene>
    <name evidence="6" type="ORF">FOPG_17015</name>
</gene>
<evidence type="ECO:0000256" key="5">
    <source>
        <dbReference type="RuleBase" id="RU365036"/>
    </source>
</evidence>
<sequence>MAQKTGEPLSAATQDLLDTEEAYTAGGFAPTPGFIVSGKGSTMVDVDGKEILDFAATMSTVNLGHCHPKVTSAVTNIATHSDGWPSVAKALCQKLGYDKVAAMVTGAEATDSAVKIARKWGIVRKGIAPDDVLVLGCSDNYHGLTSGIWPIMNPGSGQEGYGISSKNVTNRSPKTGTQLRYGHVEDYEAVIGEMHGRIAGVMMEPIHGTLRTFEEEINFAIGVRQLCKKFNVLFISDEVRMGSGKTGKFLCSDWLGAENKPDMITLGKSITGGVYPASYVLGSNDTMTLIQPNQVASTYAMSPAGNAAVLAALSVYGDENLLARATVIQERWNAVTSKWNHPFIEYCTARGADLGIVIKEGVDNVTPRRIARLAYQKGVLIYPQNPRLRCSVALTIEDVELDKGLRILTEVMDEVSLYGEIAGSTHAAEEIAAGF</sequence>